<dbReference type="Pfam" id="PF01418">
    <property type="entry name" value="HTH_6"/>
    <property type="match status" value="1"/>
</dbReference>
<evidence type="ECO:0000256" key="3">
    <source>
        <dbReference type="ARBA" id="ARBA00023163"/>
    </source>
</evidence>
<evidence type="ECO:0000256" key="2">
    <source>
        <dbReference type="ARBA" id="ARBA00023125"/>
    </source>
</evidence>
<keyword evidence="1" id="KW-0805">Transcription regulation</keyword>
<evidence type="ECO:0000259" key="5">
    <source>
        <dbReference type="PROSITE" id="PS51071"/>
    </source>
</evidence>
<sequence>MSIREELANTTLAFTSAEAKIVQALLADYPMSGLGTATRLARRAGVSDPTVMRLMIKLGYAGFADFQTKLLTEVESRLHSPLLMMEAKRPGGSSEGTALAYFHSVSDSLERTRTAVPLQAYTRAVNMLLDTKGQVVLLGGRFSRHIASMLAGYLLQFRSGVRDIGSLSPADFDLLIDLGKRDLLVVFDYRRYQADVVRFAQQAHERGVSILLFTDIWLSPIAEIADLTLVAAIDANSPFDTLATAVAQMETVFAHALEDHGAGVRKRIEDIENIRSANAVTLDAAETSPTDAARPPKPVGKSRAGKK</sequence>
<dbReference type="Proteomes" id="UP001548832">
    <property type="component" value="Unassembled WGS sequence"/>
</dbReference>
<comment type="caution">
    <text evidence="7">The sequence shown here is derived from an EMBL/GenBank/DDBJ whole genome shotgun (WGS) entry which is preliminary data.</text>
</comment>
<dbReference type="InterPro" id="IPR001347">
    <property type="entry name" value="SIS_dom"/>
</dbReference>
<dbReference type="CDD" id="cd05013">
    <property type="entry name" value="SIS_RpiR"/>
    <property type="match status" value="1"/>
</dbReference>
<dbReference type="InterPro" id="IPR009057">
    <property type="entry name" value="Homeodomain-like_sf"/>
</dbReference>
<dbReference type="InterPro" id="IPR036388">
    <property type="entry name" value="WH-like_DNA-bd_sf"/>
</dbReference>
<evidence type="ECO:0000313" key="7">
    <source>
        <dbReference type="EMBL" id="MET2828614.1"/>
    </source>
</evidence>
<dbReference type="SUPFAM" id="SSF53697">
    <property type="entry name" value="SIS domain"/>
    <property type="match status" value="1"/>
</dbReference>
<accession>A0ABV2DF56</accession>
<feature type="domain" description="SIS" evidence="6">
    <location>
        <begin position="124"/>
        <end position="267"/>
    </location>
</feature>
<dbReference type="PANTHER" id="PTHR30514:SF18">
    <property type="entry name" value="RPIR-FAMILY TRANSCRIPTIONAL REGULATOR"/>
    <property type="match status" value="1"/>
</dbReference>
<dbReference type="InterPro" id="IPR035472">
    <property type="entry name" value="RpiR-like_SIS"/>
</dbReference>
<evidence type="ECO:0000313" key="8">
    <source>
        <dbReference type="Proteomes" id="UP001548832"/>
    </source>
</evidence>
<dbReference type="EMBL" id="JBEWSZ010000001">
    <property type="protein sequence ID" value="MET2828614.1"/>
    <property type="molecule type" value="Genomic_DNA"/>
</dbReference>
<protein>
    <submittedName>
        <fullName evidence="7">MurR/RpiR family transcriptional regulator</fullName>
    </submittedName>
</protein>
<organism evidence="7 8">
    <name type="scientific">Mesorhizobium shangrilense</name>
    <dbReference type="NCBI Taxonomy" id="460060"/>
    <lineage>
        <taxon>Bacteria</taxon>
        <taxon>Pseudomonadati</taxon>
        <taxon>Pseudomonadota</taxon>
        <taxon>Alphaproteobacteria</taxon>
        <taxon>Hyphomicrobiales</taxon>
        <taxon>Phyllobacteriaceae</taxon>
        <taxon>Mesorhizobium</taxon>
    </lineage>
</organism>
<dbReference type="Pfam" id="PF01380">
    <property type="entry name" value="SIS"/>
    <property type="match status" value="1"/>
</dbReference>
<name>A0ABV2DF56_9HYPH</name>
<dbReference type="InterPro" id="IPR046348">
    <property type="entry name" value="SIS_dom_sf"/>
</dbReference>
<feature type="region of interest" description="Disordered" evidence="4">
    <location>
        <begin position="282"/>
        <end position="307"/>
    </location>
</feature>
<dbReference type="RefSeq" id="WP_354460611.1">
    <property type="nucleotide sequence ID" value="NZ_JBEWSZ010000001.1"/>
</dbReference>
<keyword evidence="3" id="KW-0804">Transcription</keyword>
<reference evidence="7 8" key="1">
    <citation type="submission" date="2024-06" db="EMBL/GenBank/DDBJ databases">
        <authorList>
            <person name="Kim D.-U."/>
        </authorList>
    </citation>
    <scope>NUCLEOTIDE SEQUENCE [LARGE SCALE GENOMIC DNA]</scope>
    <source>
        <strain evidence="7 8">KACC15460</strain>
    </source>
</reference>
<dbReference type="Gene3D" id="3.40.50.10490">
    <property type="entry name" value="Glucose-6-phosphate isomerase like protein, domain 1"/>
    <property type="match status" value="1"/>
</dbReference>
<proteinExistence type="predicted"/>
<evidence type="ECO:0000256" key="1">
    <source>
        <dbReference type="ARBA" id="ARBA00023015"/>
    </source>
</evidence>
<evidence type="ECO:0000256" key="4">
    <source>
        <dbReference type="SAM" id="MobiDB-lite"/>
    </source>
</evidence>
<gene>
    <name evidence="7" type="ORF">ABVQ20_16650</name>
</gene>
<dbReference type="PROSITE" id="PS51464">
    <property type="entry name" value="SIS"/>
    <property type="match status" value="1"/>
</dbReference>
<dbReference type="Gene3D" id="1.10.10.10">
    <property type="entry name" value="Winged helix-like DNA-binding domain superfamily/Winged helix DNA-binding domain"/>
    <property type="match status" value="1"/>
</dbReference>
<dbReference type="InterPro" id="IPR047640">
    <property type="entry name" value="RpiR-like"/>
</dbReference>
<keyword evidence="8" id="KW-1185">Reference proteome</keyword>
<dbReference type="SUPFAM" id="SSF46689">
    <property type="entry name" value="Homeodomain-like"/>
    <property type="match status" value="1"/>
</dbReference>
<evidence type="ECO:0000259" key="6">
    <source>
        <dbReference type="PROSITE" id="PS51464"/>
    </source>
</evidence>
<keyword evidence="2" id="KW-0238">DNA-binding</keyword>
<dbReference type="PANTHER" id="PTHR30514">
    <property type="entry name" value="GLUCOKINASE"/>
    <property type="match status" value="1"/>
</dbReference>
<feature type="domain" description="HTH rpiR-type" evidence="5">
    <location>
        <begin position="1"/>
        <end position="77"/>
    </location>
</feature>
<dbReference type="PROSITE" id="PS51071">
    <property type="entry name" value="HTH_RPIR"/>
    <property type="match status" value="1"/>
</dbReference>
<dbReference type="InterPro" id="IPR000281">
    <property type="entry name" value="HTH_RpiR"/>
</dbReference>